<evidence type="ECO:0000313" key="2">
    <source>
        <dbReference type="EMBL" id="EXL67360.1"/>
    </source>
</evidence>
<proteinExistence type="predicted"/>
<evidence type="ECO:0000256" key="1">
    <source>
        <dbReference type="SAM" id="MobiDB-lite"/>
    </source>
</evidence>
<protein>
    <submittedName>
        <fullName evidence="2">Uncharacterized protein</fullName>
    </submittedName>
</protein>
<dbReference type="Proteomes" id="UP000030676">
    <property type="component" value="Unassembled WGS sequence"/>
</dbReference>
<reference evidence="2" key="1">
    <citation type="submission" date="2011-11" db="EMBL/GenBank/DDBJ databases">
        <title>The Genome Sequence of Fusarium oxysporum PHW808.</title>
        <authorList>
            <consortium name="The Broad Institute Genome Sequencing Platform"/>
            <person name="Ma L.-J."/>
            <person name="Gale L.R."/>
            <person name="Schwartz D.C."/>
            <person name="Zhou S."/>
            <person name="Corby-Kistler H."/>
            <person name="Young S.K."/>
            <person name="Zeng Q."/>
            <person name="Gargeya S."/>
            <person name="Fitzgerald M."/>
            <person name="Haas B."/>
            <person name="Abouelleil A."/>
            <person name="Alvarado L."/>
            <person name="Arachchi H.M."/>
            <person name="Berlin A."/>
            <person name="Brown A."/>
            <person name="Chapman S.B."/>
            <person name="Chen Z."/>
            <person name="Dunbar C."/>
            <person name="Freedman E."/>
            <person name="Gearin G."/>
            <person name="Goldberg J."/>
            <person name="Griggs A."/>
            <person name="Gujja S."/>
            <person name="Heiman D."/>
            <person name="Howarth C."/>
            <person name="Larson L."/>
            <person name="Lui A."/>
            <person name="MacDonald P.J.P."/>
            <person name="Montmayeur A."/>
            <person name="Murphy C."/>
            <person name="Neiman D."/>
            <person name="Pearson M."/>
            <person name="Priest M."/>
            <person name="Roberts A."/>
            <person name="Saif S."/>
            <person name="Shea T."/>
            <person name="Shenoy N."/>
            <person name="Sisk P."/>
            <person name="Stolte C."/>
            <person name="Sykes S."/>
            <person name="Wortman J."/>
            <person name="Nusbaum C."/>
            <person name="Birren B."/>
        </authorList>
    </citation>
    <scope>NUCLEOTIDE SEQUENCE [LARGE SCALE GENOMIC DNA]</scope>
    <source>
        <strain evidence="2">54008</strain>
    </source>
</reference>
<dbReference type="AlphaFoldDB" id="X0H625"/>
<feature type="region of interest" description="Disordered" evidence="1">
    <location>
        <begin position="39"/>
        <end position="87"/>
    </location>
</feature>
<accession>X0H625</accession>
<gene>
    <name evidence="2" type="ORF">FOPG_16509</name>
</gene>
<dbReference type="HOGENOM" id="CLU_2263915_0_0_1"/>
<reference evidence="2" key="2">
    <citation type="submission" date="2014-03" db="EMBL/GenBank/DDBJ databases">
        <title>The Genome Annotation of Fusarium oxysporum PHW808.</title>
        <authorList>
            <consortium name="The Broad Institute Genomics Platform"/>
            <person name="Ma L.-J."/>
            <person name="Corby-Kistler H."/>
            <person name="Broz K."/>
            <person name="Gale L.R."/>
            <person name="Jonkers W."/>
            <person name="O'Donnell K."/>
            <person name="Ploetz R."/>
            <person name="Steinberg C."/>
            <person name="Schwartz D.C."/>
            <person name="VanEtten H."/>
            <person name="Zhou S."/>
            <person name="Young S.K."/>
            <person name="Zeng Q."/>
            <person name="Gargeya S."/>
            <person name="Fitzgerald M."/>
            <person name="Abouelleil A."/>
            <person name="Alvarado L."/>
            <person name="Chapman S.B."/>
            <person name="Gainer-Dewar J."/>
            <person name="Goldberg J."/>
            <person name="Griggs A."/>
            <person name="Gujja S."/>
            <person name="Hansen M."/>
            <person name="Howarth C."/>
            <person name="Imamovic A."/>
            <person name="Ireland A."/>
            <person name="Larimer J."/>
            <person name="McCowan C."/>
            <person name="Murphy C."/>
            <person name="Pearson M."/>
            <person name="Poon T.W."/>
            <person name="Priest M."/>
            <person name="Roberts A."/>
            <person name="Saif S."/>
            <person name="Shea T."/>
            <person name="Sykes S."/>
            <person name="Wortman J."/>
            <person name="Nusbaum C."/>
            <person name="Birren B."/>
        </authorList>
    </citation>
    <scope>NUCLEOTIDE SEQUENCE</scope>
    <source>
        <strain evidence="2">54008</strain>
    </source>
</reference>
<name>X0H625_FUSOX</name>
<dbReference type="EMBL" id="KK033357">
    <property type="protein sequence ID" value="EXL67360.1"/>
    <property type="molecule type" value="Genomic_DNA"/>
</dbReference>
<organism evidence="2">
    <name type="scientific">Fusarium oxysporum f. sp. conglutinans race 2 54008</name>
    <dbReference type="NCBI Taxonomy" id="1089457"/>
    <lineage>
        <taxon>Eukaryota</taxon>
        <taxon>Fungi</taxon>
        <taxon>Dikarya</taxon>
        <taxon>Ascomycota</taxon>
        <taxon>Pezizomycotina</taxon>
        <taxon>Sordariomycetes</taxon>
        <taxon>Hypocreomycetidae</taxon>
        <taxon>Hypocreales</taxon>
        <taxon>Nectriaceae</taxon>
        <taxon>Fusarium</taxon>
        <taxon>Fusarium oxysporum species complex</taxon>
    </lineage>
</organism>
<sequence length="103" mass="11387">MVDLKVLLSPARKHKLHSFVPPTINAAWTGVAKMTGANTLRPMAPGPKQVIPEKPGLSEMRSSPTPKIQTPKRRNCTLDPSRPSLDILKEQPDLLGCSRQLWL</sequence>